<evidence type="ECO:0000313" key="6">
    <source>
        <dbReference type="EMBL" id="AKJ03797.1"/>
    </source>
</evidence>
<dbReference type="GO" id="GO:0004301">
    <property type="term" value="F:epoxide hydrolase activity"/>
    <property type="evidence" value="ECO:0007669"/>
    <property type="project" value="TreeGrafter"/>
</dbReference>
<evidence type="ECO:0000313" key="9">
    <source>
        <dbReference type="Proteomes" id="UP000256345"/>
    </source>
</evidence>
<comment type="similarity">
    <text evidence="1">Belongs to the peptidase S33 family.</text>
</comment>
<evidence type="ECO:0000256" key="1">
    <source>
        <dbReference type="ARBA" id="ARBA00010088"/>
    </source>
</evidence>
<dbReference type="Pfam" id="PF06441">
    <property type="entry name" value="EHN"/>
    <property type="match status" value="1"/>
</dbReference>
<evidence type="ECO:0000256" key="4">
    <source>
        <dbReference type="PIRSR" id="PIRSR001112-1"/>
    </source>
</evidence>
<feature type="active site" description="Proton acceptor" evidence="4">
    <location>
        <position position="356"/>
    </location>
</feature>
<dbReference type="EMBL" id="CP011509">
    <property type="protein sequence ID" value="AKJ03797.1"/>
    <property type="molecule type" value="Genomic_DNA"/>
</dbReference>
<dbReference type="PRINTS" id="PR00412">
    <property type="entry name" value="EPOXHYDRLASE"/>
</dbReference>
<dbReference type="KEGG" id="age:AA314_05423"/>
<gene>
    <name evidence="6" type="ORF">AA314_05423</name>
    <name evidence="7" type="ORF">ATI61_11646</name>
</gene>
<evidence type="ECO:0000259" key="5">
    <source>
        <dbReference type="Pfam" id="PF06441"/>
    </source>
</evidence>
<reference evidence="6 8" key="1">
    <citation type="submission" date="2015-05" db="EMBL/GenBank/DDBJ databases">
        <title>Genome assembly of Archangium gephyra DSM 2261.</title>
        <authorList>
            <person name="Sharma G."/>
            <person name="Subramanian S."/>
        </authorList>
    </citation>
    <scope>NUCLEOTIDE SEQUENCE [LARGE SCALE GENOMIC DNA]</scope>
    <source>
        <strain evidence="6 8">DSM 2261</strain>
    </source>
</reference>
<feature type="active site" description="Nucleophile" evidence="4">
    <location>
        <position position="178"/>
    </location>
</feature>
<keyword evidence="3 6" id="KW-0378">Hydrolase</keyword>
<dbReference type="PANTHER" id="PTHR21661:SF35">
    <property type="entry name" value="EPOXIDE HYDROLASE"/>
    <property type="match status" value="1"/>
</dbReference>
<dbReference type="EMBL" id="QUMU01000016">
    <property type="protein sequence ID" value="REG23576.1"/>
    <property type="molecule type" value="Genomic_DNA"/>
</dbReference>
<dbReference type="Gene3D" id="3.40.50.1820">
    <property type="entry name" value="alpha/beta hydrolase"/>
    <property type="match status" value="1"/>
</dbReference>
<proteinExistence type="inferred from homology"/>
<feature type="active site" description="Proton donor" evidence="4">
    <location>
        <position position="303"/>
    </location>
</feature>
<dbReference type="InterPro" id="IPR016292">
    <property type="entry name" value="Epoxide_hydrolase"/>
</dbReference>
<dbReference type="InterPro" id="IPR000639">
    <property type="entry name" value="Epox_hydrolase-like"/>
</dbReference>
<organism evidence="6 8">
    <name type="scientific">Archangium gephyra</name>
    <dbReference type="NCBI Taxonomy" id="48"/>
    <lineage>
        <taxon>Bacteria</taxon>
        <taxon>Pseudomonadati</taxon>
        <taxon>Myxococcota</taxon>
        <taxon>Myxococcia</taxon>
        <taxon>Myxococcales</taxon>
        <taxon>Cystobacterineae</taxon>
        <taxon>Archangiaceae</taxon>
        <taxon>Archangium</taxon>
    </lineage>
</organism>
<keyword evidence="2" id="KW-0058">Aromatic hydrocarbons catabolism</keyword>
<name>A0AAC8TF81_9BACT</name>
<sequence>MPPRPFRIDVPRDVLTDLHRRLDATRYPEPLPGGPWEHGANVSYVRELCTYWRHQYDWRRHEAELNRYPQFLCEVDGVDLHFWHVRGKGPSPLPLLLTHGWPCSNYDFHHLIGPLTDPAAHGGDAADAFDVIIPALPGYGFSGKPREPGWDVSRVAAAFNRLMTEHLGYPRYGAQGGDWGALVTSALGVEHAGNLVGLHLNMAFAGPPPGGEQSELAQAYGQKVAPIMAKEMGYFQVQSTKPMSLAIGQSDSPAGLAAWFVEKFQTWTDCDGDLERVLSKDWLLTNLMLYWVTNSAASAANLYYETHGKGRADQSNPVRVPTAVAVFPKDMPLPPRSWLEARYDLRRYTEMARGGHFAAVDAPELLLGDVRAFFRELRQATRAQGG</sequence>
<evidence type="ECO:0000313" key="8">
    <source>
        <dbReference type="Proteomes" id="UP000035579"/>
    </source>
</evidence>
<evidence type="ECO:0000313" key="7">
    <source>
        <dbReference type="EMBL" id="REG23576.1"/>
    </source>
</evidence>
<dbReference type="InterPro" id="IPR010497">
    <property type="entry name" value="Epoxide_hydro_N"/>
</dbReference>
<dbReference type="SUPFAM" id="SSF53474">
    <property type="entry name" value="alpha/beta-Hydrolases"/>
    <property type="match status" value="1"/>
</dbReference>
<dbReference type="Proteomes" id="UP000256345">
    <property type="component" value="Unassembled WGS sequence"/>
</dbReference>
<protein>
    <submittedName>
        <fullName evidence="6">Epoxide hydrolase</fullName>
    </submittedName>
    <submittedName>
        <fullName evidence="7">Pimeloyl-ACP methyl ester carboxylesterase</fullName>
    </submittedName>
</protein>
<dbReference type="PANTHER" id="PTHR21661">
    <property type="entry name" value="EPOXIDE HYDROLASE 1-RELATED"/>
    <property type="match status" value="1"/>
</dbReference>
<feature type="domain" description="Epoxide hydrolase N-terminal" evidence="5">
    <location>
        <begin position="3"/>
        <end position="108"/>
    </location>
</feature>
<dbReference type="PIRSF" id="PIRSF001112">
    <property type="entry name" value="Epoxide_hydrolase"/>
    <property type="match status" value="1"/>
</dbReference>
<accession>A0AAC8TF81</accession>
<dbReference type="InterPro" id="IPR029058">
    <property type="entry name" value="AB_hydrolase_fold"/>
</dbReference>
<reference evidence="7 9" key="2">
    <citation type="submission" date="2018-08" db="EMBL/GenBank/DDBJ databases">
        <title>Genomic Encyclopedia of Archaeal and Bacterial Type Strains, Phase II (KMG-II): from individual species to whole genera.</title>
        <authorList>
            <person name="Goeker M."/>
        </authorList>
    </citation>
    <scope>NUCLEOTIDE SEQUENCE [LARGE SCALE GENOMIC DNA]</scope>
    <source>
        <strain evidence="7 9">DSM 2261</strain>
    </source>
</reference>
<keyword evidence="9" id="KW-1185">Reference proteome</keyword>
<evidence type="ECO:0000256" key="3">
    <source>
        <dbReference type="ARBA" id="ARBA00022801"/>
    </source>
</evidence>
<dbReference type="GO" id="GO:0097176">
    <property type="term" value="P:epoxide metabolic process"/>
    <property type="evidence" value="ECO:0007669"/>
    <property type="project" value="TreeGrafter"/>
</dbReference>
<evidence type="ECO:0000256" key="2">
    <source>
        <dbReference type="ARBA" id="ARBA00022797"/>
    </source>
</evidence>
<dbReference type="Proteomes" id="UP000035579">
    <property type="component" value="Chromosome"/>
</dbReference>
<dbReference type="RefSeq" id="WP_047857764.1">
    <property type="nucleotide sequence ID" value="NZ_CP011509.1"/>
</dbReference>
<dbReference type="AlphaFoldDB" id="A0AAC8TF81"/>